<dbReference type="Proteomes" id="UP000006727">
    <property type="component" value="Chromosome 23"/>
</dbReference>
<dbReference type="InterPro" id="IPR013221">
    <property type="entry name" value="Mur_ligase_cen"/>
</dbReference>
<dbReference type="SUPFAM" id="SSF63418">
    <property type="entry name" value="MurE/MurF N-terminal domain"/>
    <property type="match status" value="1"/>
</dbReference>
<feature type="domain" description="Mur ligase N-terminal catalytic" evidence="4">
    <location>
        <begin position="118"/>
        <end position="166"/>
    </location>
</feature>
<dbReference type="Pfam" id="PF02875">
    <property type="entry name" value="Mur_ligase_C"/>
    <property type="match status" value="1"/>
</dbReference>
<dbReference type="GO" id="GO:0016881">
    <property type="term" value="F:acid-amino acid ligase activity"/>
    <property type="evidence" value="ECO:0007669"/>
    <property type="project" value="InterPro"/>
</dbReference>
<dbReference type="AlphaFoldDB" id="Q3LHI5"/>
<evidence type="ECO:0000256" key="1">
    <source>
        <dbReference type="ARBA" id="ARBA00005898"/>
    </source>
</evidence>
<feature type="domain" description="Mur ligase C-terminal" evidence="5">
    <location>
        <begin position="433"/>
        <end position="578"/>
    </location>
</feature>
<dbReference type="InterPro" id="IPR036565">
    <property type="entry name" value="Mur-like_cat_sf"/>
</dbReference>
<protein>
    <recommendedName>
        <fullName evidence="3">UDP-N-acetylmuramoyl-L-alanyl-D-glutamate--2,6-diaminopimelate ligase MurE homolog, chloroplastic</fullName>
    </recommendedName>
</protein>
<reference evidence="8 10" key="2">
    <citation type="journal article" date="2008" name="Science">
        <title>The Physcomitrella genome reveals evolutionary insights into the conquest of land by plants.</title>
        <authorList>
            <person name="Rensing S."/>
            <person name="Lang D."/>
            <person name="Zimmer A."/>
            <person name="Terry A."/>
            <person name="Salamov A."/>
            <person name="Shapiro H."/>
            <person name="Nishiyama T."/>
            <person name="Perroud P.-F."/>
            <person name="Lindquist E."/>
            <person name="Kamisugi Y."/>
            <person name="Tanahashi T."/>
            <person name="Sakakibara K."/>
            <person name="Fujita T."/>
            <person name="Oishi K."/>
            <person name="Shin-I T."/>
            <person name="Kuroki Y."/>
            <person name="Toyoda A."/>
            <person name="Suzuki Y."/>
            <person name="Hashimoto A."/>
            <person name="Yamaguchi K."/>
            <person name="Sugano A."/>
            <person name="Kohara Y."/>
            <person name="Fujiyama A."/>
            <person name="Anterola A."/>
            <person name="Aoki S."/>
            <person name="Ashton N."/>
            <person name="Barbazuk W.B."/>
            <person name="Barker E."/>
            <person name="Bennetzen J."/>
            <person name="Bezanilla M."/>
            <person name="Blankenship R."/>
            <person name="Cho S.H."/>
            <person name="Dutcher S."/>
            <person name="Estelle M."/>
            <person name="Fawcett J.A."/>
            <person name="Gundlach H."/>
            <person name="Hanada K."/>
            <person name="Heyl A."/>
            <person name="Hicks K.A."/>
            <person name="Hugh J."/>
            <person name="Lohr M."/>
            <person name="Mayer K."/>
            <person name="Melkozernov A."/>
            <person name="Murata T."/>
            <person name="Nelson D."/>
            <person name="Pils B."/>
            <person name="Prigge M."/>
            <person name="Reiss B."/>
            <person name="Renner T."/>
            <person name="Rombauts S."/>
            <person name="Rushton P."/>
            <person name="Sanderfoot A."/>
            <person name="Schween G."/>
            <person name="Shiu S.-H."/>
            <person name="Stueber K."/>
            <person name="Theodoulou F.L."/>
            <person name="Tu H."/>
            <person name="Van de Peer Y."/>
            <person name="Verrier P.J."/>
            <person name="Waters E."/>
            <person name="Wood A."/>
            <person name="Yang L."/>
            <person name="Cove D."/>
            <person name="Cuming A."/>
            <person name="Hasebe M."/>
            <person name="Lucas S."/>
            <person name="Mishler D.B."/>
            <person name="Reski R."/>
            <person name="Grigoriev I."/>
            <person name="Quatrano R.S."/>
            <person name="Boore J.L."/>
        </authorList>
    </citation>
    <scope>NUCLEOTIDE SEQUENCE [LARGE SCALE GENOMIC DNA]</scope>
    <source>
        <strain evidence="9 10">cv. Gransden 2004</strain>
    </source>
</reference>
<dbReference type="OrthoDB" id="533138at2759"/>
<evidence type="ECO:0000313" key="8">
    <source>
        <dbReference type="EMBL" id="PNR29452.1"/>
    </source>
</evidence>
<evidence type="ECO:0000313" key="10">
    <source>
        <dbReference type="Proteomes" id="UP000006727"/>
    </source>
</evidence>
<evidence type="ECO:0000256" key="2">
    <source>
        <dbReference type="ARBA" id="ARBA00064883"/>
    </source>
</evidence>
<sequence>MALQWIQKPLLAQFSIHSSHASAVRERLSSQSGLANFSFSHKPCSIPLTPSGRLSGRVGRSRLKMGFGDSKLTDRSFSLKSSTHEEAVLDQTDRMTLRKLLNEARVSPLSTEGDLDVEITGIQQDSRLVAPGDLFVCVKGLKSDGHQFAIQAIEKGAVAIISLMEVSLTEGLKAAVIVEDTSVILSALAGVIYGHPSKKLSVVGITGTNGKTTTSYLLQSLYEAMGLQVGLLGTIQYYIGGKNKLEADHTTPEALNLQNLMASMVQNGTEVCIMEVSSHGLVLGRCEDIEFDVAVFTNLTRDHMDFHKTEEEYRRAKGLLFAKMVDPERQRKVVNIDDPNVSYFVSQGNQDVPVVTFGMGDKSADVYPLAVKLSLVESEVLVRTPQGDVEISSRLLGRHNVYNILTAVAVGIAVGAPLEDIVRGIEAVDAVPGRCELIDEGQTFAVLVDYAHTPDAVARLLDTVRECGPKRIITVLGCGGDRDKGKRPIMAKIAADKSDVCIITSDNPRTEKPLDIIDDMLAGVGWSMEQYCKWEEDSSYPLLPNGHRLFCQEIRSKAIRAAVAMAEEGDAVVIAGKGHETYQIIGEIKGHFDDREECREALRLRK</sequence>
<name>Q3LHI5_PHYPA</name>
<dbReference type="Gramene" id="Pp3c23_15810V3.1">
    <property type="protein sequence ID" value="Pp3c23_15810V3.1"/>
    <property type="gene ID" value="Pp3c23_15810"/>
</dbReference>
<gene>
    <name evidence="7" type="primary">MurE</name>
    <name evidence="9" type="synonym">LOC112276224</name>
    <name evidence="8" type="ORF">PHYPA_028145</name>
</gene>
<feature type="domain" description="Mur ligase central" evidence="6">
    <location>
        <begin position="205"/>
        <end position="410"/>
    </location>
</feature>
<dbReference type="EMBL" id="AB194088">
    <property type="protein sequence ID" value="BAE45863.1"/>
    <property type="molecule type" value="Genomic_DNA"/>
</dbReference>
<dbReference type="Gramene" id="Pp3c23_15810V3.2">
    <property type="protein sequence ID" value="Pp3c23_15810V3.2"/>
    <property type="gene ID" value="Pp3c23_15810"/>
</dbReference>
<dbReference type="OMA" id="EYFIMEV"/>
<proteinExistence type="evidence at transcript level"/>
<evidence type="ECO:0000259" key="4">
    <source>
        <dbReference type="Pfam" id="PF01225"/>
    </source>
</evidence>
<dbReference type="NCBIfam" id="NF001124">
    <property type="entry name" value="PRK00139.1-2"/>
    <property type="match status" value="1"/>
</dbReference>
<dbReference type="InterPro" id="IPR035911">
    <property type="entry name" value="MurE/MurF_N"/>
</dbReference>
<dbReference type="PANTHER" id="PTHR23135:SF4">
    <property type="entry name" value="UDP-N-ACETYLMURAMOYL-L-ALANYL-D-GLUTAMATE--2,6-DIAMINOPIMELATE LIGASE MURE HOMOLOG, CHLOROPLASTIC"/>
    <property type="match status" value="1"/>
</dbReference>
<dbReference type="GO" id="GO:0009507">
    <property type="term" value="C:chloroplast"/>
    <property type="evidence" value="ECO:0000318"/>
    <property type="project" value="GO_Central"/>
</dbReference>
<evidence type="ECO:0000259" key="6">
    <source>
        <dbReference type="Pfam" id="PF08245"/>
    </source>
</evidence>
<dbReference type="EMBL" id="AB194081">
    <property type="protein sequence ID" value="BAE45858.1"/>
    <property type="molecule type" value="mRNA"/>
</dbReference>
<dbReference type="SMR" id="Q3LHI5"/>
<dbReference type="HOGENOM" id="CLU_022291_4_1_1"/>
<comment type="similarity">
    <text evidence="1">Belongs to the MurCDEF family. MurE subfamily.</text>
</comment>
<dbReference type="EnsemblPlants" id="Pp3c23_15810V3.1">
    <property type="protein sequence ID" value="Pp3c23_15810V3.1"/>
    <property type="gene ID" value="Pp3c23_15810"/>
</dbReference>
<dbReference type="PaxDb" id="3218-PP1S156_150V6.1"/>
<dbReference type="GO" id="GO:0051301">
    <property type="term" value="P:cell division"/>
    <property type="evidence" value="ECO:0007669"/>
    <property type="project" value="InterPro"/>
</dbReference>
<reference evidence="9" key="4">
    <citation type="submission" date="2020-12" db="UniProtKB">
        <authorList>
            <consortium name="EnsemblPlants"/>
        </authorList>
    </citation>
    <scope>IDENTIFICATION</scope>
</reference>
<dbReference type="EnsemblPlants" id="Pp3c23_15810V3.2">
    <property type="protein sequence ID" value="Pp3c23_15810V3.2"/>
    <property type="gene ID" value="Pp3c23_15810"/>
</dbReference>
<dbReference type="HAMAP" id="MF_00208">
    <property type="entry name" value="MurE"/>
    <property type="match status" value="1"/>
</dbReference>
<evidence type="ECO:0000313" key="9">
    <source>
        <dbReference type="EnsemblPlants" id="Pp3c23_15810V3.1"/>
    </source>
</evidence>
<dbReference type="InterPro" id="IPR000713">
    <property type="entry name" value="Mur_ligase_N"/>
</dbReference>
<dbReference type="NCBIfam" id="NF001126">
    <property type="entry name" value="PRK00139.1-4"/>
    <property type="match status" value="1"/>
</dbReference>
<dbReference type="PANTHER" id="PTHR23135">
    <property type="entry name" value="MUR LIGASE FAMILY MEMBER"/>
    <property type="match status" value="1"/>
</dbReference>
<evidence type="ECO:0000313" key="7">
    <source>
        <dbReference type="EMBL" id="BAE45858.1"/>
    </source>
</evidence>
<dbReference type="InterPro" id="IPR004101">
    <property type="entry name" value="Mur_ligase_C"/>
</dbReference>
<dbReference type="InterPro" id="IPR036615">
    <property type="entry name" value="Mur_ligase_C_dom_sf"/>
</dbReference>
<dbReference type="Gene3D" id="3.90.190.20">
    <property type="entry name" value="Mur ligase, C-terminal domain"/>
    <property type="match status" value="1"/>
</dbReference>
<dbReference type="Gene3D" id="3.40.1390.10">
    <property type="entry name" value="MurE/MurF, N-terminal domain"/>
    <property type="match status" value="1"/>
</dbReference>
<dbReference type="GO" id="GO:0008360">
    <property type="term" value="P:regulation of cell shape"/>
    <property type="evidence" value="ECO:0007669"/>
    <property type="project" value="InterPro"/>
</dbReference>
<organism evidence="7">
    <name type="scientific">Physcomitrium patens</name>
    <name type="common">Spreading-leaved earth moss</name>
    <name type="synonym">Physcomitrella patens</name>
    <dbReference type="NCBI Taxonomy" id="3218"/>
    <lineage>
        <taxon>Eukaryota</taxon>
        <taxon>Viridiplantae</taxon>
        <taxon>Streptophyta</taxon>
        <taxon>Embryophyta</taxon>
        <taxon>Bryophyta</taxon>
        <taxon>Bryophytina</taxon>
        <taxon>Bryopsida</taxon>
        <taxon>Funariidae</taxon>
        <taxon>Funariales</taxon>
        <taxon>Funariaceae</taxon>
        <taxon>Physcomitrium</taxon>
    </lineage>
</organism>
<dbReference type="GO" id="GO:0009658">
    <property type="term" value="P:chloroplast organization"/>
    <property type="evidence" value="ECO:0000318"/>
    <property type="project" value="GO_Central"/>
</dbReference>
<dbReference type="Pfam" id="PF08245">
    <property type="entry name" value="Mur_ligase_M"/>
    <property type="match status" value="1"/>
</dbReference>
<dbReference type="InterPro" id="IPR005761">
    <property type="entry name" value="UDP-N-AcMur-Glu-dNH2Pim_ligase"/>
</dbReference>
<evidence type="ECO:0000259" key="5">
    <source>
        <dbReference type="Pfam" id="PF02875"/>
    </source>
</evidence>
<dbReference type="EMBL" id="ABEU02000023">
    <property type="protein sequence ID" value="PNR29452.1"/>
    <property type="molecule type" value="Genomic_DNA"/>
</dbReference>
<keyword evidence="10" id="KW-1185">Reference proteome</keyword>
<dbReference type="FunFam" id="3.90.190.20:FF:000006">
    <property type="entry name" value="UDP-N-acetylmuramoyl-L-alanyl-D-glutamate--2,6-diaminopimelate ligase"/>
    <property type="match status" value="1"/>
</dbReference>
<reference evidence="7" key="1">
    <citation type="journal article" date="2006" name="Proc. Natl. Acad. Sci. U.S.A.">
        <title>Genes for the peptidoglycan synthesis pathway are essential for chloroplast division in moss.</title>
        <authorList>
            <person name="Machida M."/>
            <person name="Takechi K."/>
            <person name="Sato H."/>
            <person name="Chung S.J."/>
            <person name="Kuroiwa H."/>
            <person name="Takio S."/>
            <person name="Seki M."/>
            <person name="Shinozaki K."/>
            <person name="Fujita T."/>
            <person name="Hasebe M."/>
            <person name="Takano H."/>
        </authorList>
    </citation>
    <scope>NUCLEOTIDE SEQUENCE</scope>
</reference>
<dbReference type="Gene3D" id="3.40.1190.10">
    <property type="entry name" value="Mur-like, catalytic domain"/>
    <property type="match status" value="1"/>
</dbReference>
<dbReference type="STRING" id="3218.Q3LHI5"/>
<reference evidence="8 10" key="3">
    <citation type="journal article" date="2018" name="Plant J.">
        <title>The Physcomitrella patens chromosome-scale assembly reveals moss genome structure and evolution.</title>
        <authorList>
            <person name="Lang D."/>
            <person name="Ullrich K.K."/>
            <person name="Murat F."/>
            <person name="Fuchs J."/>
            <person name="Jenkins J."/>
            <person name="Haas F.B."/>
            <person name="Piednoel M."/>
            <person name="Gundlach H."/>
            <person name="Van Bel M."/>
            <person name="Meyberg R."/>
            <person name="Vives C."/>
            <person name="Morata J."/>
            <person name="Symeonidi A."/>
            <person name="Hiss M."/>
            <person name="Muchero W."/>
            <person name="Kamisugi Y."/>
            <person name="Saleh O."/>
            <person name="Blanc G."/>
            <person name="Decker E.L."/>
            <person name="van Gessel N."/>
            <person name="Grimwood J."/>
            <person name="Hayes R.D."/>
            <person name="Graham S.W."/>
            <person name="Gunter L.E."/>
            <person name="McDaniel S.F."/>
            <person name="Hoernstein S.N.W."/>
            <person name="Larsson A."/>
            <person name="Li F.W."/>
            <person name="Perroud P.F."/>
            <person name="Phillips J."/>
            <person name="Ranjan P."/>
            <person name="Rokshar D.S."/>
            <person name="Rothfels C.J."/>
            <person name="Schneider L."/>
            <person name="Shu S."/>
            <person name="Stevenson D.W."/>
            <person name="Thummler F."/>
            <person name="Tillich M."/>
            <person name="Villarreal Aguilar J.C."/>
            <person name="Widiez T."/>
            <person name="Wong G.K."/>
            <person name="Wymore A."/>
            <person name="Zhang Y."/>
            <person name="Zimmer A.D."/>
            <person name="Quatrano R.S."/>
            <person name="Mayer K.F.X."/>
            <person name="Goodstein D."/>
            <person name="Casacuberta J.M."/>
            <person name="Vandepoele K."/>
            <person name="Reski R."/>
            <person name="Cuming A.C."/>
            <person name="Tuskan G.A."/>
            <person name="Maumus F."/>
            <person name="Salse J."/>
            <person name="Schmutz J."/>
            <person name="Rensing S.A."/>
        </authorList>
    </citation>
    <scope>NUCLEOTIDE SEQUENCE [LARGE SCALE GENOMIC DNA]</scope>
    <source>
        <strain evidence="9 10">cv. Gransden 2004</strain>
    </source>
</reference>
<dbReference type="SUPFAM" id="SSF53244">
    <property type="entry name" value="MurD-like peptide ligases, peptide-binding domain"/>
    <property type="match status" value="1"/>
</dbReference>
<dbReference type="GO" id="GO:0005524">
    <property type="term" value="F:ATP binding"/>
    <property type="evidence" value="ECO:0007669"/>
    <property type="project" value="InterPro"/>
</dbReference>
<dbReference type="Pfam" id="PF01225">
    <property type="entry name" value="Mur_ligase"/>
    <property type="match status" value="1"/>
</dbReference>
<dbReference type="NCBIfam" id="TIGR01085">
    <property type="entry name" value="murE"/>
    <property type="match status" value="1"/>
</dbReference>
<evidence type="ECO:0000256" key="3">
    <source>
        <dbReference type="ARBA" id="ARBA00072427"/>
    </source>
</evidence>
<comment type="subunit">
    <text evidence="2">Component of the plastid-encoded plastid RNA polymerase (PEP) complex.</text>
</comment>
<accession>Q3LHI5</accession>
<dbReference type="SUPFAM" id="SSF53623">
    <property type="entry name" value="MurD-like peptide ligases, catalytic domain"/>
    <property type="match status" value="1"/>
</dbReference>
<dbReference type="GO" id="GO:0016874">
    <property type="term" value="F:ligase activity"/>
    <property type="evidence" value="ECO:0000318"/>
    <property type="project" value="GO_Central"/>
</dbReference>